<sequence length="253" mass="28448">MEPFTKQGNCPRTLIRKSPYTKALPGLRSECPEVISGGNRFGAIPATVPFIIQQSCVFNLSLDNRGPFQDNKAVFLICHWTTEDLFRITMQCFKSPGHNGIGFPTVHVSLLNNTMPPTCPWTAGYFAEQKMHPSTQQNSGLKMSMNILRTLTSNTGFHTTRRSLRPLVGVRIALGNNTERKVLFLPPPFSPPCGFRFPAVQHTPCLFRLQSNASNLSMDLVRHFKTQWSPLRNKETAQGRSFEKVLILKHYGS</sequence>
<proteinExistence type="predicted"/>
<comment type="caution">
    <text evidence="1">The sequence shown here is derived from an EMBL/GenBank/DDBJ whole genome shotgun (WGS) entry which is preliminary data.</text>
</comment>
<gene>
    <name evidence="1" type="ORF">TNCT_81221</name>
</gene>
<dbReference type="Proteomes" id="UP000887116">
    <property type="component" value="Unassembled WGS sequence"/>
</dbReference>
<evidence type="ECO:0000313" key="2">
    <source>
        <dbReference type="Proteomes" id="UP000887116"/>
    </source>
</evidence>
<accession>A0A8X6GC04</accession>
<evidence type="ECO:0000313" key="1">
    <source>
        <dbReference type="EMBL" id="GFR00838.1"/>
    </source>
</evidence>
<organism evidence="1 2">
    <name type="scientific">Trichonephila clavata</name>
    <name type="common">Joro spider</name>
    <name type="synonym">Nephila clavata</name>
    <dbReference type="NCBI Taxonomy" id="2740835"/>
    <lineage>
        <taxon>Eukaryota</taxon>
        <taxon>Metazoa</taxon>
        <taxon>Ecdysozoa</taxon>
        <taxon>Arthropoda</taxon>
        <taxon>Chelicerata</taxon>
        <taxon>Arachnida</taxon>
        <taxon>Araneae</taxon>
        <taxon>Araneomorphae</taxon>
        <taxon>Entelegynae</taxon>
        <taxon>Araneoidea</taxon>
        <taxon>Nephilidae</taxon>
        <taxon>Trichonephila</taxon>
    </lineage>
</organism>
<dbReference type="EMBL" id="BMAO01015299">
    <property type="protein sequence ID" value="GFR00838.1"/>
    <property type="molecule type" value="Genomic_DNA"/>
</dbReference>
<keyword evidence="2" id="KW-1185">Reference proteome</keyword>
<name>A0A8X6GC04_TRICU</name>
<reference evidence="1" key="1">
    <citation type="submission" date="2020-07" db="EMBL/GenBank/DDBJ databases">
        <title>Multicomponent nature underlies the extraordinary mechanical properties of spider dragline silk.</title>
        <authorList>
            <person name="Kono N."/>
            <person name="Nakamura H."/>
            <person name="Mori M."/>
            <person name="Yoshida Y."/>
            <person name="Ohtoshi R."/>
            <person name="Malay A.D."/>
            <person name="Moran D.A.P."/>
            <person name="Tomita M."/>
            <person name="Numata K."/>
            <person name="Arakawa K."/>
        </authorList>
    </citation>
    <scope>NUCLEOTIDE SEQUENCE</scope>
</reference>
<dbReference type="AlphaFoldDB" id="A0A8X6GC04"/>
<protein>
    <submittedName>
        <fullName evidence="1">Uncharacterized protein</fullName>
    </submittedName>
</protein>